<organism evidence="2">
    <name type="scientific">Lygus hesperus</name>
    <name type="common">Western plant bug</name>
    <dbReference type="NCBI Taxonomy" id="30085"/>
    <lineage>
        <taxon>Eukaryota</taxon>
        <taxon>Metazoa</taxon>
        <taxon>Ecdysozoa</taxon>
        <taxon>Arthropoda</taxon>
        <taxon>Hexapoda</taxon>
        <taxon>Insecta</taxon>
        <taxon>Pterygota</taxon>
        <taxon>Neoptera</taxon>
        <taxon>Paraneoptera</taxon>
        <taxon>Hemiptera</taxon>
        <taxon>Heteroptera</taxon>
        <taxon>Panheteroptera</taxon>
        <taxon>Cimicomorpha</taxon>
        <taxon>Miridae</taxon>
        <taxon>Mirini</taxon>
        <taxon>Lygus</taxon>
    </lineage>
</organism>
<gene>
    <name evidence="2" type="ORF">g.86263</name>
</gene>
<dbReference type="EMBL" id="GDHC01003344">
    <property type="protein sequence ID" value="JAQ15285.1"/>
    <property type="molecule type" value="Transcribed_RNA"/>
</dbReference>
<reference evidence="2" key="1">
    <citation type="journal article" date="2016" name="Gigascience">
        <title>De novo construction of an expanded transcriptome assembly for the western tarnished plant bug, Lygus hesperus.</title>
        <authorList>
            <person name="Tassone E.E."/>
            <person name="Geib S.M."/>
            <person name="Hall B."/>
            <person name="Fabrick J.A."/>
            <person name="Brent C.S."/>
            <person name="Hull J.J."/>
        </authorList>
    </citation>
    <scope>NUCLEOTIDE SEQUENCE</scope>
</reference>
<feature type="compositionally biased region" description="Basic residues" evidence="1">
    <location>
        <begin position="65"/>
        <end position="82"/>
    </location>
</feature>
<protein>
    <submittedName>
        <fullName evidence="2">Uncharacterized protein</fullName>
    </submittedName>
</protein>
<evidence type="ECO:0000256" key="1">
    <source>
        <dbReference type="SAM" id="MobiDB-lite"/>
    </source>
</evidence>
<feature type="region of interest" description="Disordered" evidence="1">
    <location>
        <begin position="500"/>
        <end position="531"/>
    </location>
</feature>
<accession>A0A146M7N0</accession>
<feature type="compositionally biased region" description="Polar residues" evidence="1">
    <location>
        <begin position="109"/>
        <end position="118"/>
    </location>
</feature>
<feature type="region of interest" description="Disordered" evidence="1">
    <location>
        <begin position="1"/>
        <end position="82"/>
    </location>
</feature>
<name>A0A146M7N0_LYGHE</name>
<feature type="compositionally biased region" description="Polar residues" evidence="1">
    <location>
        <begin position="21"/>
        <end position="31"/>
    </location>
</feature>
<feature type="region of interest" description="Disordered" evidence="1">
    <location>
        <begin position="98"/>
        <end position="128"/>
    </location>
</feature>
<sequence>MSSSKKLKMERLSPIPMMNRPRTNLSDSSPWCATPKASLKKRKDRYAIESMSSPEVDMQPASSQKFRKTRNSSVRNRIKSVSKKHASIPLHGLIARKAVSHPSRELPTISDSPTSSGLNPPGHSDFVPSQSHIEELQTIDEELDHMPQISAFNSPLKRKVQNPLRHSEIFSASLVFPSVQPSTPSNHTPLSGIITKMSAGHNRSLNDSISILMNADVDMCEDTVAKPDEPDAVLSSIECFESPGKLPPAKCHDAKDSLDRSSIVLREQISKQKKARIMEGISSEEMCGSERKKRKRALDFNVLTFPLTESESPEDDIISPVSPHLLSHIKDLKCPLPHVDEVFSEESEGESVIEGTPKSGKVSNVVKDDTLSGFTACSSLAFDAGTPPFENFAPIIAHYSPTAALQPKLEILEEASNDAFSGMKCDLNLVCQDTSSDESEVECSIIQNEDKSCFTIPNVPDVIQGTCAKSPPLNFNFTRGEIRPYESPCKTTKPFSEAINIGAFGSPDSNASDNEPEEVANRKEEEDDDIINVTTTQNDDEFVEESEQIRPNKRRKKGSLLERASFIISRIDASNTLFDYEIKAGLRPSTGKFVSSPLVVCKKWASENGAHFLVCKSLKYCKIDSQRRTEVAGRTSIVLIMANKISKELSEGSVVVLHYPSTVVYCHNLRIPCILAGNQLVLDSSFDKFSDSHALEIDDALIEVLNRPMKNIKNHCSPSSMKVFPFCSIKNLADASLSQCLVDEFELSLRVLHVVKNYSDPTNKKIHVLCADMEEHYCWIQFTEERDVKRATALEALHILADGVLIQVRGFHVFDRLILDKKTKNLLSYVLNGTVKSDPIFILTPVETTWVISSSGVPRDAKKSPDSIDNILLQKVRGKRFLIEVTSTKLEDQNIFLIDSVGKSVAFIQGEQAPKMRFELLTGPFFLDAVYYYDGKIFSDEYTKLIPDKLPWTK</sequence>
<dbReference type="AlphaFoldDB" id="A0A146M7N0"/>
<evidence type="ECO:0000313" key="2">
    <source>
        <dbReference type="EMBL" id="JAQ15285.1"/>
    </source>
</evidence>
<proteinExistence type="predicted"/>